<dbReference type="SUPFAM" id="SSF118310">
    <property type="entry name" value="AN1-like Zinc finger"/>
    <property type="match status" value="1"/>
</dbReference>
<dbReference type="InterPro" id="IPR050652">
    <property type="entry name" value="AN1_A20_ZnFinger"/>
</dbReference>
<reference evidence="9" key="1">
    <citation type="submission" date="2025-08" db="UniProtKB">
        <authorList>
            <consortium name="RefSeq"/>
        </authorList>
    </citation>
    <scope>IDENTIFICATION</scope>
    <source>
        <tissue evidence="9">Sperm</tissue>
    </source>
</reference>
<dbReference type="CTD" id="60685"/>
<dbReference type="GO" id="GO:0008270">
    <property type="term" value="F:zinc ion binding"/>
    <property type="evidence" value="ECO:0007669"/>
    <property type="project" value="UniProtKB-KW"/>
</dbReference>
<evidence type="ECO:0000256" key="5">
    <source>
        <dbReference type="SAM" id="MobiDB-lite"/>
    </source>
</evidence>
<name>A0AAJ7WNJ3_PETMA</name>
<accession>A0AAJ7WNJ3</accession>
<feature type="compositionally biased region" description="Polar residues" evidence="5">
    <location>
        <begin position="61"/>
        <end position="74"/>
    </location>
</feature>
<dbReference type="PROSITE" id="PS51039">
    <property type="entry name" value="ZF_AN1"/>
    <property type="match status" value="1"/>
</dbReference>
<dbReference type="GO" id="GO:0003677">
    <property type="term" value="F:DNA binding"/>
    <property type="evidence" value="ECO:0007669"/>
    <property type="project" value="InterPro"/>
</dbReference>
<dbReference type="Gene3D" id="1.20.5.4770">
    <property type="match status" value="1"/>
</dbReference>
<evidence type="ECO:0000313" key="8">
    <source>
        <dbReference type="Proteomes" id="UP001318040"/>
    </source>
</evidence>
<feature type="domain" description="A20-type" evidence="6">
    <location>
        <begin position="8"/>
        <end position="44"/>
    </location>
</feature>
<feature type="region of interest" description="Disordered" evidence="5">
    <location>
        <begin position="169"/>
        <end position="258"/>
    </location>
</feature>
<dbReference type="Gene3D" id="4.10.1110.10">
    <property type="entry name" value="AN1-like Zinc finger"/>
    <property type="match status" value="1"/>
</dbReference>
<evidence type="ECO:0000256" key="4">
    <source>
        <dbReference type="PROSITE-ProRule" id="PRU00449"/>
    </source>
</evidence>
<gene>
    <name evidence="9" type="primary">ZFAND3</name>
</gene>
<evidence type="ECO:0000256" key="2">
    <source>
        <dbReference type="ARBA" id="ARBA00022771"/>
    </source>
</evidence>
<protein>
    <submittedName>
        <fullName evidence="9">AN1-type zinc finger protein 3</fullName>
    </submittedName>
</protein>
<dbReference type="InterPro" id="IPR035896">
    <property type="entry name" value="AN1-like_Znf"/>
</dbReference>
<feature type="region of interest" description="Disordered" evidence="5">
    <location>
        <begin position="96"/>
        <end position="155"/>
    </location>
</feature>
<dbReference type="Proteomes" id="UP001318040">
    <property type="component" value="Chromosome 6"/>
</dbReference>
<organism evidence="8 9">
    <name type="scientific">Petromyzon marinus</name>
    <name type="common">Sea lamprey</name>
    <dbReference type="NCBI Taxonomy" id="7757"/>
    <lineage>
        <taxon>Eukaryota</taxon>
        <taxon>Metazoa</taxon>
        <taxon>Chordata</taxon>
        <taxon>Craniata</taxon>
        <taxon>Vertebrata</taxon>
        <taxon>Cyclostomata</taxon>
        <taxon>Hyperoartia</taxon>
        <taxon>Petromyzontiformes</taxon>
        <taxon>Petromyzontidae</taxon>
        <taxon>Petromyzon</taxon>
    </lineage>
</organism>
<dbReference type="KEGG" id="pmrn:116939568"/>
<evidence type="ECO:0000259" key="6">
    <source>
        <dbReference type="PROSITE" id="PS51036"/>
    </source>
</evidence>
<keyword evidence="8" id="KW-1185">Reference proteome</keyword>
<dbReference type="InterPro" id="IPR002653">
    <property type="entry name" value="Znf_A20"/>
</dbReference>
<feature type="region of interest" description="Disordered" evidence="5">
    <location>
        <begin position="44"/>
        <end position="78"/>
    </location>
</feature>
<dbReference type="Pfam" id="PF01754">
    <property type="entry name" value="zf-A20"/>
    <property type="match status" value="1"/>
</dbReference>
<dbReference type="SMART" id="SM00259">
    <property type="entry name" value="ZnF_A20"/>
    <property type="match status" value="1"/>
</dbReference>
<proteinExistence type="predicted"/>
<evidence type="ECO:0000313" key="9">
    <source>
        <dbReference type="RefSeq" id="XP_032804022.1"/>
    </source>
</evidence>
<dbReference type="AlphaFoldDB" id="A0AAJ7WNJ3"/>
<dbReference type="SUPFAM" id="SSF57716">
    <property type="entry name" value="Glucocorticoid receptor-like (DNA-binding domain)"/>
    <property type="match status" value="1"/>
</dbReference>
<dbReference type="GeneID" id="116939568"/>
<feature type="compositionally biased region" description="Low complexity" evidence="5">
    <location>
        <begin position="97"/>
        <end position="155"/>
    </location>
</feature>
<keyword evidence="2 4" id="KW-0863">Zinc-finger</keyword>
<dbReference type="PROSITE" id="PS51036">
    <property type="entry name" value="ZF_A20"/>
    <property type="match status" value="1"/>
</dbReference>
<dbReference type="InterPro" id="IPR000058">
    <property type="entry name" value="Znf_AN1"/>
</dbReference>
<dbReference type="RefSeq" id="XP_032804022.1">
    <property type="nucleotide sequence ID" value="XM_032948131.1"/>
</dbReference>
<keyword evidence="1" id="KW-0479">Metal-binding</keyword>
<feature type="compositionally biased region" description="Basic and acidic residues" evidence="5">
    <location>
        <begin position="207"/>
        <end position="230"/>
    </location>
</feature>
<dbReference type="SMART" id="SM00154">
    <property type="entry name" value="ZnF_AN1"/>
    <property type="match status" value="1"/>
</dbReference>
<dbReference type="PANTHER" id="PTHR10634:SF67">
    <property type="entry name" value="AN1-TYPE ZINC FINGER PROTEIN 3"/>
    <property type="match status" value="1"/>
</dbReference>
<dbReference type="FunFam" id="4.10.1110.10:FF:000011">
    <property type="entry name" value="AN1-type zinc finger protein 3"/>
    <property type="match status" value="1"/>
</dbReference>
<keyword evidence="3" id="KW-0862">Zinc</keyword>
<feature type="compositionally biased region" description="Low complexity" evidence="5">
    <location>
        <begin position="193"/>
        <end position="203"/>
    </location>
</feature>
<feature type="domain" description="AN1-type" evidence="7">
    <location>
        <begin position="261"/>
        <end position="310"/>
    </location>
</feature>
<dbReference type="PANTHER" id="PTHR10634">
    <property type="entry name" value="AN1-TYPE ZINC FINGER PROTEIN"/>
    <property type="match status" value="1"/>
</dbReference>
<evidence type="ECO:0000256" key="3">
    <source>
        <dbReference type="ARBA" id="ARBA00022833"/>
    </source>
</evidence>
<evidence type="ECO:0000256" key="1">
    <source>
        <dbReference type="ARBA" id="ARBA00022723"/>
    </source>
</evidence>
<sequence>MGDTGSEGSEAPRCQPRCRCGFWGSTKTMNLCSKCFADYLKSRDGEGSSSMAPTLGDGGASDSSALPTELQGSPNLPCRGGTACAPQLATVTDVADAPASPAGASITATATAETTHAQPCAQLQPCPAPKPCEGASTASEEATGAAPSSLPAPSSRLLAPVAEIALISSAELERVSPPREPQPAPSREPEAGSSTSMSPSSRSTNQDSRETESPVSRLRDIPLKRLHDPDCVDGESGSDSPAKKTCGDKDEDEEEKGRAKQKNKRRCFTCRARLELVQQELGLCRCGFVFCSLHRLPEQHACTYDHMGHGRQEALQKMVKLDKKVGRSFHRIGEECC</sequence>
<evidence type="ECO:0000259" key="7">
    <source>
        <dbReference type="PROSITE" id="PS51039"/>
    </source>
</evidence>